<gene>
    <name evidence="8" type="ORF">DPM19_15090</name>
</gene>
<sequence>MRVPRFPVFPRATAVLAAAALLLPLAGCTEDRAGAQGERRADSTTVNKPAASWVPGFVAGMSVEEKVGQLFVPAFRTSAQAQAMVRRYKVGGFIYFPNNARTPRQTAELSNALQEASEIPLLIGVDEEQGAVSRLPYITRLPGNMALGATRSEDDARAAARMIGTELRAVGINQDYAPVADVNVNPANPVIGVRSYGSDPELVARYVGAAVSGFQDAGVAATAKHFPGHGDTATDSHTGLPVIKHDPAQWERLDAPPFRAAIRQGVDAIMSAHIVVPGLDRSGDPATLSPAVLTGLLRGRLGFQGVAVTDSLQMAGARRKYGDAAVAVRAVQAGADQLLMPPDLGTAYAAVLRAVRSGAIPAARLDEAVTRVLRLKERRGLFGDITADPDRAEQIVGSAGHRAAARRIAERSVTLVKNSGGLLPLRGRSVHVAGPRADELSAALGRAGARPVADPAAADVRVLTTISAGAVTDARLRQPTGRGPMVLAAMGTPYDLRYAGRARAALATYSSGTVSTEALARVMTGAARPSGRLPVEVPGAYRLGHGMRLP</sequence>
<accession>A0A365H5I0</accession>
<dbReference type="EMBL" id="QLYX01000006">
    <property type="protein sequence ID" value="RAY14298.1"/>
    <property type="molecule type" value="Genomic_DNA"/>
</dbReference>
<dbReference type="RefSeq" id="WP_111867867.1">
    <property type="nucleotide sequence ID" value="NZ_QLYX01000006.1"/>
</dbReference>
<dbReference type="GO" id="GO:0009254">
    <property type="term" value="P:peptidoglycan turnover"/>
    <property type="evidence" value="ECO:0007669"/>
    <property type="project" value="TreeGrafter"/>
</dbReference>
<dbReference type="PANTHER" id="PTHR30480:SF13">
    <property type="entry name" value="BETA-HEXOSAMINIDASE"/>
    <property type="match status" value="1"/>
</dbReference>
<dbReference type="GO" id="GO:0004563">
    <property type="term" value="F:beta-N-acetylhexosaminidase activity"/>
    <property type="evidence" value="ECO:0007669"/>
    <property type="project" value="UniProtKB-EC"/>
</dbReference>
<feature type="domain" description="Glycoside hydrolase family 3 N-terminal" evidence="7">
    <location>
        <begin position="63"/>
        <end position="375"/>
    </location>
</feature>
<feature type="signal peptide" evidence="6">
    <location>
        <begin position="1"/>
        <end position="19"/>
    </location>
</feature>
<comment type="caution">
    <text evidence="8">The sequence shown here is derived from an EMBL/GenBank/DDBJ whole genome shotgun (WGS) entry which is preliminary data.</text>
</comment>
<keyword evidence="5" id="KW-0326">Glycosidase</keyword>
<evidence type="ECO:0000256" key="3">
    <source>
        <dbReference type="ARBA" id="ARBA00012663"/>
    </source>
</evidence>
<dbReference type="Proteomes" id="UP000251891">
    <property type="component" value="Unassembled WGS sequence"/>
</dbReference>
<evidence type="ECO:0000256" key="6">
    <source>
        <dbReference type="SAM" id="SignalP"/>
    </source>
</evidence>
<keyword evidence="4" id="KW-0378">Hydrolase</keyword>
<dbReference type="Pfam" id="PF00933">
    <property type="entry name" value="Glyco_hydro_3"/>
    <property type="match status" value="1"/>
</dbReference>
<reference evidence="8 9" key="1">
    <citation type="submission" date="2018-06" db="EMBL/GenBank/DDBJ databases">
        <title>Actinomadura craniellae sp. nov. isolated from marine sponge Craniella sp.</title>
        <authorList>
            <person name="Li L."/>
            <person name="Xu Q.H."/>
            <person name="Lin H.W."/>
            <person name="Lu Y.H."/>
        </authorList>
    </citation>
    <scope>NUCLEOTIDE SEQUENCE [LARGE SCALE GENOMIC DNA]</scope>
    <source>
        <strain evidence="8 9">LHW63021</strain>
    </source>
</reference>
<comment type="catalytic activity">
    <reaction evidence="1">
        <text>Hydrolysis of terminal non-reducing N-acetyl-D-hexosamine residues in N-acetyl-beta-D-hexosaminides.</text>
        <dbReference type="EC" id="3.2.1.52"/>
    </reaction>
</comment>
<dbReference type="InterPro" id="IPR001764">
    <property type="entry name" value="Glyco_hydro_3_N"/>
</dbReference>
<dbReference type="SUPFAM" id="SSF51445">
    <property type="entry name" value="(Trans)glycosidases"/>
    <property type="match status" value="1"/>
</dbReference>
<name>A0A365H5I0_9ACTN</name>
<dbReference type="InterPro" id="IPR036881">
    <property type="entry name" value="Glyco_hydro_3_C_sf"/>
</dbReference>
<dbReference type="FunFam" id="3.20.20.300:FF:000014">
    <property type="entry name" value="Beta-hexosaminidase, lipoprotein"/>
    <property type="match status" value="1"/>
</dbReference>
<dbReference type="InterPro" id="IPR036962">
    <property type="entry name" value="Glyco_hydro_3_N_sf"/>
</dbReference>
<evidence type="ECO:0000256" key="4">
    <source>
        <dbReference type="ARBA" id="ARBA00022801"/>
    </source>
</evidence>
<organism evidence="8 9">
    <name type="scientific">Actinomadura craniellae</name>
    <dbReference type="NCBI Taxonomy" id="2231787"/>
    <lineage>
        <taxon>Bacteria</taxon>
        <taxon>Bacillati</taxon>
        <taxon>Actinomycetota</taxon>
        <taxon>Actinomycetes</taxon>
        <taxon>Streptosporangiales</taxon>
        <taxon>Thermomonosporaceae</taxon>
        <taxon>Actinomadura</taxon>
    </lineage>
</organism>
<dbReference type="AlphaFoldDB" id="A0A365H5I0"/>
<evidence type="ECO:0000259" key="7">
    <source>
        <dbReference type="Pfam" id="PF00933"/>
    </source>
</evidence>
<protein>
    <recommendedName>
        <fullName evidence="3">beta-N-acetylhexosaminidase</fullName>
        <ecNumber evidence="3">3.2.1.52</ecNumber>
    </recommendedName>
</protein>
<dbReference type="Gene3D" id="3.40.50.1700">
    <property type="entry name" value="Glycoside hydrolase family 3 C-terminal domain"/>
    <property type="match status" value="2"/>
</dbReference>
<keyword evidence="9" id="KW-1185">Reference proteome</keyword>
<dbReference type="SUPFAM" id="SSF52279">
    <property type="entry name" value="Beta-D-glucan exohydrolase, C-terminal domain"/>
    <property type="match status" value="1"/>
</dbReference>
<evidence type="ECO:0000256" key="1">
    <source>
        <dbReference type="ARBA" id="ARBA00001231"/>
    </source>
</evidence>
<dbReference type="Gene3D" id="3.20.20.300">
    <property type="entry name" value="Glycoside hydrolase, family 3, N-terminal domain"/>
    <property type="match status" value="1"/>
</dbReference>
<evidence type="ECO:0000313" key="9">
    <source>
        <dbReference type="Proteomes" id="UP000251891"/>
    </source>
</evidence>
<evidence type="ECO:0000256" key="5">
    <source>
        <dbReference type="ARBA" id="ARBA00023295"/>
    </source>
</evidence>
<evidence type="ECO:0000313" key="8">
    <source>
        <dbReference type="EMBL" id="RAY14298.1"/>
    </source>
</evidence>
<comment type="similarity">
    <text evidence="2">Belongs to the glycosyl hydrolase 3 family.</text>
</comment>
<dbReference type="InterPro" id="IPR017853">
    <property type="entry name" value="GH"/>
</dbReference>
<dbReference type="GO" id="GO:0005975">
    <property type="term" value="P:carbohydrate metabolic process"/>
    <property type="evidence" value="ECO:0007669"/>
    <property type="project" value="InterPro"/>
</dbReference>
<dbReference type="InterPro" id="IPR050226">
    <property type="entry name" value="NagZ_Beta-hexosaminidase"/>
</dbReference>
<keyword evidence="6" id="KW-0732">Signal</keyword>
<evidence type="ECO:0000256" key="2">
    <source>
        <dbReference type="ARBA" id="ARBA00005336"/>
    </source>
</evidence>
<dbReference type="PANTHER" id="PTHR30480">
    <property type="entry name" value="BETA-HEXOSAMINIDASE-RELATED"/>
    <property type="match status" value="1"/>
</dbReference>
<proteinExistence type="inferred from homology"/>
<dbReference type="EC" id="3.2.1.52" evidence="3"/>
<dbReference type="OrthoDB" id="9805821at2"/>
<feature type="chain" id="PRO_5039136011" description="beta-N-acetylhexosaminidase" evidence="6">
    <location>
        <begin position="20"/>
        <end position="550"/>
    </location>
</feature>